<dbReference type="AlphaFoldDB" id="A0A0M6WYM5"/>
<dbReference type="Proteomes" id="UP000049472">
    <property type="component" value="Unassembled WGS sequence"/>
</dbReference>
<feature type="transmembrane region" description="Helical" evidence="1">
    <location>
        <begin position="302"/>
        <end position="332"/>
    </location>
</feature>
<keyword evidence="1" id="KW-0812">Transmembrane</keyword>
<reference evidence="2" key="3">
    <citation type="submission" date="2015-05" db="EMBL/GenBank/DDBJ databases">
        <authorList>
            <person name="Wang D.B."/>
            <person name="Wang M."/>
        </authorList>
    </citation>
    <scope>NUCLEOTIDE SEQUENCE [LARGE SCALE GENOMIC DNA]</scope>
    <source>
        <strain evidence="2">T1-815</strain>
    </source>
</reference>
<keyword evidence="1" id="KW-1133">Transmembrane helix</keyword>
<dbReference type="RefSeq" id="WP_055062864.1">
    <property type="nucleotide sequence ID" value="NZ_CVRQ01000080.1"/>
</dbReference>
<evidence type="ECO:0000313" key="6">
    <source>
        <dbReference type="Proteomes" id="UP000245905"/>
    </source>
</evidence>
<reference evidence="4 6" key="1">
    <citation type="submission" date="2014-09" db="EMBL/GenBank/DDBJ databases">
        <title>Butyrate-producing bacteria isolated from human gut.</title>
        <authorList>
            <person name="Zhang Q."/>
            <person name="Zhao L."/>
        </authorList>
    </citation>
    <scope>NUCLEOTIDE SEQUENCE [LARGE SCALE GENOMIC DNA]</scope>
    <source>
        <strain evidence="4 6">R22</strain>
    </source>
</reference>
<dbReference type="Proteomes" id="UP001197741">
    <property type="component" value="Unassembled WGS sequence"/>
</dbReference>
<dbReference type="Proteomes" id="UP000245905">
    <property type="component" value="Unassembled WGS sequence"/>
</dbReference>
<dbReference type="EMBL" id="JRFS01000011">
    <property type="protein sequence ID" value="PWE84180.1"/>
    <property type="molecule type" value="Genomic_DNA"/>
</dbReference>
<reference evidence="3" key="4">
    <citation type="submission" date="2021-10" db="EMBL/GenBank/DDBJ databases">
        <title>Collection of gut derived symbiotic bacterial strains cultured from healthy donors.</title>
        <authorList>
            <person name="Lin H."/>
            <person name="Littmann E."/>
            <person name="Kohout C."/>
            <person name="Pamer E.G."/>
        </authorList>
    </citation>
    <scope>NUCLEOTIDE SEQUENCE</scope>
    <source>
        <strain evidence="3">DFI.7.28A</strain>
    </source>
</reference>
<sequence>MVKKRELSLCAIIVAICFVVSQSLSVYAVTNSTLTSQQLGTIFDGVESIVVQLDGIGLSEADISELFQLTPRENGFYAQTSTQTIPYTGTFVAETVDEPQMSVYSSYNGNLPSSDIVQKERLENIYGVALQYFHSDYYEGSDANGTDFGNYLTYLYLSHYVDGPGRAPTANDLPFIISSSDISAYNTFLNSAHLSSWATEVANLGATIYSNCDYFSSINAINTVDQIIDQGINDATMAAVNGYNTISALSTITPLIKSYIVGHHAIASDEEELTQGTLDYVSSQLYALNFYENFDEKITNTIISILATTFISAICSSISLIGVCVSVIPLFVYECTSLIQTAVLVNLQYSFSGRYAVRTGIYLGI</sequence>
<evidence type="ECO:0000313" key="5">
    <source>
        <dbReference type="Proteomes" id="UP000049472"/>
    </source>
</evidence>
<protein>
    <submittedName>
        <fullName evidence="2">Uncharacterized protein</fullName>
    </submittedName>
</protein>
<evidence type="ECO:0000313" key="4">
    <source>
        <dbReference type="EMBL" id="PWE84180.1"/>
    </source>
</evidence>
<name>A0A0M6WYM5_9FIRM</name>
<accession>A0A0M6WYM5</accession>
<evidence type="ECO:0000313" key="2">
    <source>
        <dbReference type="EMBL" id="CRL42695.1"/>
    </source>
</evidence>
<gene>
    <name evidence="4" type="ORF">LD38_06200</name>
    <name evidence="3" type="ORF">LIZ82_13030</name>
    <name evidence="2" type="ORF">T1815_02001</name>
</gene>
<organism evidence="2 5">
    <name type="scientific">Agathobacter rectalis</name>
    <dbReference type="NCBI Taxonomy" id="39491"/>
    <lineage>
        <taxon>Bacteria</taxon>
        <taxon>Bacillati</taxon>
        <taxon>Bacillota</taxon>
        <taxon>Clostridia</taxon>
        <taxon>Lachnospirales</taxon>
        <taxon>Lachnospiraceae</taxon>
        <taxon>Agathobacter</taxon>
    </lineage>
</organism>
<evidence type="ECO:0000256" key="1">
    <source>
        <dbReference type="SAM" id="Phobius"/>
    </source>
</evidence>
<keyword evidence="5" id="KW-1185">Reference proteome</keyword>
<reference evidence="5" key="2">
    <citation type="submission" date="2015-05" db="EMBL/GenBank/DDBJ databases">
        <authorList>
            <consortium name="Pathogen Informatics"/>
        </authorList>
    </citation>
    <scope>NUCLEOTIDE SEQUENCE [LARGE SCALE GENOMIC DNA]</scope>
    <source>
        <strain evidence="5">T1-815</strain>
    </source>
</reference>
<evidence type="ECO:0000313" key="3">
    <source>
        <dbReference type="EMBL" id="MCB6961803.1"/>
    </source>
</evidence>
<dbReference type="EMBL" id="CVRQ01000080">
    <property type="protein sequence ID" value="CRL42695.1"/>
    <property type="molecule type" value="Genomic_DNA"/>
</dbReference>
<keyword evidence="1" id="KW-0472">Membrane</keyword>
<proteinExistence type="predicted"/>
<dbReference type="EMBL" id="JAJCJQ010000024">
    <property type="protein sequence ID" value="MCB6961803.1"/>
    <property type="molecule type" value="Genomic_DNA"/>
</dbReference>